<dbReference type="GO" id="GO:0020037">
    <property type="term" value="F:heme binding"/>
    <property type="evidence" value="ECO:0007669"/>
    <property type="project" value="InterPro"/>
</dbReference>
<proteinExistence type="predicted"/>
<dbReference type="GO" id="GO:0009055">
    <property type="term" value="F:electron transfer activity"/>
    <property type="evidence" value="ECO:0007669"/>
    <property type="project" value="InterPro"/>
</dbReference>
<feature type="transmembrane region" description="Helical" evidence="1">
    <location>
        <begin position="14"/>
        <end position="35"/>
    </location>
</feature>
<gene>
    <name evidence="2" type="ORF">SAMN05421636_10481</name>
</gene>
<dbReference type="EMBL" id="FNAO01000004">
    <property type="protein sequence ID" value="SDE24280.1"/>
    <property type="molecule type" value="Genomic_DNA"/>
</dbReference>
<keyword evidence="3" id="KW-1185">Reference proteome</keyword>
<dbReference type="STRING" id="641691.SAMN05421636_10481"/>
<reference evidence="2 3" key="1">
    <citation type="submission" date="2016-10" db="EMBL/GenBank/DDBJ databases">
        <authorList>
            <person name="de Groot N.N."/>
        </authorList>
    </citation>
    <scope>NUCLEOTIDE SEQUENCE [LARGE SCALE GENOMIC DNA]</scope>
    <source>
        <strain evidence="2 3">DSM 23421</strain>
    </source>
</reference>
<protein>
    <recommendedName>
        <fullName evidence="4">Sulfite dehydrogenase (Cytochrome) subunit SorB</fullName>
    </recommendedName>
</protein>
<keyword evidence="1" id="KW-0472">Membrane</keyword>
<dbReference type="Proteomes" id="UP000199109">
    <property type="component" value="Unassembled WGS sequence"/>
</dbReference>
<dbReference type="RefSeq" id="WP_091867543.1">
    <property type="nucleotide sequence ID" value="NZ_FNAO01000004.1"/>
</dbReference>
<evidence type="ECO:0000313" key="3">
    <source>
        <dbReference type="Proteomes" id="UP000199109"/>
    </source>
</evidence>
<name>A0A1G7BBU4_9FLAO</name>
<evidence type="ECO:0000256" key="1">
    <source>
        <dbReference type="SAM" id="Phobius"/>
    </source>
</evidence>
<dbReference type="OrthoDB" id="9805828at2"/>
<keyword evidence="1" id="KW-0812">Transmembrane</keyword>
<sequence length="154" mass="17810">MSEQNKFWKSSRRIYRFLIVVCVLALVSGIVIFYLNHDDIDSDENGEKQYTTFSDDDPNRIENGIHVRTGLTDAPGLQETVANCTSCHSAKLVMQNRMSAERWHATIRWMQETQNLWPLGANEAIIVNYLTTNYPPKNKGRRETLVGVDWYELK</sequence>
<evidence type="ECO:0000313" key="2">
    <source>
        <dbReference type="EMBL" id="SDE24280.1"/>
    </source>
</evidence>
<organism evidence="2 3">
    <name type="scientific">Pricia antarctica</name>
    <dbReference type="NCBI Taxonomy" id="641691"/>
    <lineage>
        <taxon>Bacteria</taxon>
        <taxon>Pseudomonadati</taxon>
        <taxon>Bacteroidota</taxon>
        <taxon>Flavobacteriia</taxon>
        <taxon>Flavobacteriales</taxon>
        <taxon>Flavobacteriaceae</taxon>
        <taxon>Pricia</taxon>
    </lineage>
</organism>
<keyword evidence="1" id="KW-1133">Transmembrane helix</keyword>
<accession>A0A1G7BBU4</accession>
<dbReference type="AlphaFoldDB" id="A0A1G7BBU4"/>
<dbReference type="InterPro" id="IPR036909">
    <property type="entry name" value="Cyt_c-like_dom_sf"/>
</dbReference>
<dbReference type="SUPFAM" id="SSF46626">
    <property type="entry name" value="Cytochrome c"/>
    <property type="match status" value="1"/>
</dbReference>
<evidence type="ECO:0008006" key="4">
    <source>
        <dbReference type="Google" id="ProtNLM"/>
    </source>
</evidence>
<dbReference type="Gene3D" id="1.10.760.10">
    <property type="entry name" value="Cytochrome c-like domain"/>
    <property type="match status" value="1"/>
</dbReference>